<dbReference type="GeneID" id="70131916"/>
<dbReference type="PANTHER" id="PTHR42748:SF30">
    <property type="entry name" value="NMRA-LIKE DOMAIN-CONTAINING PROTEIN"/>
    <property type="match status" value="1"/>
</dbReference>
<dbReference type="OrthoDB" id="300709at2759"/>
<protein>
    <recommendedName>
        <fullName evidence="4">NmrA-like domain-containing protein</fullName>
    </recommendedName>
</protein>
<dbReference type="GO" id="GO:0016491">
    <property type="term" value="F:oxidoreductase activity"/>
    <property type="evidence" value="ECO:0007669"/>
    <property type="project" value="UniProtKB-KW"/>
</dbReference>
<keyword evidence="2" id="KW-0521">NADP</keyword>
<dbReference type="EMBL" id="JAGPXC010000005">
    <property type="protein sequence ID" value="KAH6653016.1"/>
    <property type="molecule type" value="Genomic_DNA"/>
</dbReference>
<dbReference type="AlphaFoldDB" id="A0A9P8UJ11"/>
<dbReference type="Proteomes" id="UP000758603">
    <property type="component" value="Unassembled WGS sequence"/>
</dbReference>
<evidence type="ECO:0000313" key="6">
    <source>
        <dbReference type="Proteomes" id="UP000758603"/>
    </source>
</evidence>
<comment type="caution">
    <text evidence="5">The sequence shown here is derived from an EMBL/GenBank/DDBJ whole genome shotgun (WGS) entry which is preliminary data.</text>
</comment>
<comment type="similarity">
    <text evidence="1">Belongs to the NmrA-type oxidoreductase family.</text>
</comment>
<feature type="domain" description="NmrA-like" evidence="4">
    <location>
        <begin position="3"/>
        <end position="272"/>
    </location>
</feature>
<dbReference type="InterPro" id="IPR051164">
    <property type="entry name" value="NmrA-like_oxidored"/>
</dbReference>
<keyword evidence="3" id="KW-0560">Oxidoreductase</keyword>
<dbReference type="SUPFAM" id="SSF51735">
    <property type="entry name" value="NAD(P)-binding Rossmann-fold domains"/>
    <property type="match status" value="1"/>
</dbReference>
<name>A0A9P8UJ11_9PEZI</name>
<dbReference type="InterPro" id="IPR036291">
    <property type="entry name" value="NAD(P)-bd_dom_sf"/>
</dbReference>
<dbReference type="GO" id="GO:0005634">
    <property type="term" value="C:nucleus"/>
    <property type="evidence" value="ECO:0007669"/>
    <property type="project" value="TreeGrafter"/>
</dbReference>
<organism evidence="5 6">
    <name type="scientific">Truncatella angustata</name>
    <dbReference type="NCBI Taxonomy" id="152316"/>
    <lineage>
        <taxon>Eukaryota</taxon>
        <taxon>Fungi</taxon>
        <taxon>Dikarya</taxon>
        <taxon>Ascomycota</taxon>
        <taxon>Pezizomycotina</taxon>
        <taxon>Sordariomycetes</taxon>
        <taxon>Xylariomycetidae</taxon>
        <taxon>Amphisphaeriales</taxon>
        <taxon>Sporocadaceae</taxon>
        <taxon>Truncatella</taxon>
    </lineage>
</organism>
<gene>
    <name evidence="5" type="ORF">BKA67DRAFT_568359</name>
</gene>
<dbReference type="RefSeq" id="XP_045957293.1">
    <property type="nucleotide sequence ID" value="XM_046103024.1"/>
</dbReference>
<evidence type="ECO:0000313" key="5">
    <source>
        <dbReference type="EMBL" id="KAH6653016.1"/>
    </source>
</evidence>
<dbReference type="InterPro" id="IPR008030">
    <property type="entry name" value="NmrA-like"/>
</dbReference>
<evidence type="ECO:0000259" key="4">
    <source>
        <dbReference type="Pfam" id="PF05368"/>
    </source>
</evidence>
<reference evidence="5" key="1">
    <citation type="journal article" date="2021" name="Nat. Commun.">
        <title>Genetic determinants of endophytism in the Arabidopsis root mycobiome.</title>
        <authorList>
            <person name="Mesny F."/>
            <person name="Miyauchi S."/>
            <person name="Thiergart T."/>
            <person name="Pickel B."/>
            <person name="Atanasova L."/>
            <person name="Karlsson M."/>
            <person name="Huettel B."/>
            <person name="Barry K.W."/>
            <person name="Haridas S."/>
            <person name="Chen C."/>
            <person name="Bauer D."/>
            <person name="Andreopoulos W."/>
            <person name="Pangilinan J."/>
            <person name="LaButti K."/>
            <person name="Riley R."/>
            <person name="Lipzen A."/>
            <person name="Clum A."/>
            <person name="Drula E."/>
            <person name="Henrissat B."/>
            <person name="Kohler A."/>
            <person name="Grigoriev I.V."/>
            <person name="Martin F.M."/>
            <person name="Hacquard S."/>
        </authorList>
    </citation>
    <scope>NUCLEOTIDE SEQUENCE</scope>
    <source>
        <strain evidence="5">MPI-SDFR-AT-0073</strain>
    </source>
</reference>
<evidence type="ECO:0000256" key="3">
    <source>
        <dbReference type="ARBA" id="ARBA00023002"/>
    </source>
</evidence>
<evidence type="ECO:0000256" key="1">
    <source>
        <dbReference type="ARBA" id="ARBA00006328"/>
    </source>
</evidence>
<accession>A0A9P8UJ11</accession>
<dbReference type="Pfam" id="PF05368">
    <property type="entry name" value="NmrA"/>
    <property type="match status" value="1"/>
</dbReference>
<dbReference type="Gene3D" id="3.40.50.720">
    <property type="entry name" value="NAD(P)-binding Rossmann-like Domain"/>
    <property type="match status" value="1"/>
</dbReference>
<proteinExistence type="inferred from homology"/>
<evidence type="ECO:0000256" key="2">
    <source>
        <dbReference type="ARBA" id="ARBA00022857"/>
    </source>
</evidence>
<sequence length="319" mass="35346">MVKVFVAGATGKQGGAATRSLLAQGHEVHAYVRDITSSNARTLEQAGAKLFAGDWDTLPSLKTAMKGCDAVFFPPVISWTDLKAEERWNANILGAAEDSGTVKHVVYSTVSILAVFDQIQKIEGWDEIPMTAHFFNSKVAGESAVRKWAQADESLVYSILRPSGFMTNYVTPWASLLVPDLIKQGVWHTSLPTEFPLGLIDPEDIGRVVAQVIENPSSWKGSEVEVNAENLSVGTLVEYLSEASGRSLKAQNYTKEEVEKLAKVHPVVNFEQLRLKVTPKEGFNVTDWKVAFRFNTFKQFLEDNRDLVAETYKNVHEQA</sequence>
<keyword evidence="6" id="KW-1185">Reference proteome</keyword>
<dbReference type="PANTHER" id="PTHR42748">
    <property type="entry name" value="NITROGEN METABOLITE REPRESSION PROTEIN NMRA FAMILY MEMBER"/>
    <property type="match status" value="1"/>
</dbReference>